<comment type="caution">
    <text evidence="7">The sequence shown here is derived from an EMBL/GenBank/DDBJ whole genome shotgun (WGS) entry which is preliminary data.</text>
</comment>
<evidence type="ECO:0000256" key="4">
    <source>
        <dbReference type="HAMAP-Rule" id="MF_01914"/>
    </source>
</evidence>
<feature type="signal peptide" evidence="4">
    <location>
        <begin position="1"/>
        <end position="28"/>
    </location>
</feature>
<comment type="function">
    <text evidence="4">Involved in the assembly of lipopolysaccharide (LPS). Required for the translocation of LPS from the inner membrane to the outer membrane.</text>
</comment>
<dbReference type="AlphaFoldDB" id="A0A4R3VJM2"/>
<proteinExistence type="inferred from homology"/>
<dbReference type="NCBIfam" id="TIGR03002">
    <property type="entry name" value="outer_YhbN_LptA"/>
    <property type="match status" value="1"/>
</dbReference>
<comment type="subunit">
    <text evidence="4">Component of the lipopolysaccharide transport and assembly complex.</text>
</comment>
<gene>
    <name evidence="4" type="primary">lptA</name>
    <name evidence="7" type="ORF">EV671_1001108</name>
</gene>
<dbReference type="Gene3D" id="2.60.450.10">
    <property type="entry name" value="Lipopolysaccharide (LPS) transport protein A like domain"/>
    <property type="match status" value="1"/>
</dbReference>
<dbReference type="GO" id="GO:0015920">
    <property type="term" value="P:lipopolysaccharide transport"/>
    <property type="evidence" value="ECO:0007669"/>
    <property type="project" value="UniProtKB-UniRule"/>
</dbReference>
<keyword evidence="3 4" id="KW-0574">Periplasm</keyword>
<dbReference type="InterPro" id="IPR052037">
    <property type="entry name" value="LPS_export_LptA"/>
</dbReference>
<evidence type="ECO:0000256" key="2">
    <source>
        <dbReference type="ARBA" id="ARBA00022729"/>
    </source>
</evidence>
<dbReference type="GO" id="GO:0043165">
    <property type="term" value="P:Gram-negative-bacterium-type cell outer membrane assembly"/>
    <property type="evidence" value="ECO:0007669"/>
    <property type="project" value="UniProtKB-UniRule"/>
</dbReference>
<feature type="domain" description="Organic solvent tolerance-like N-terminal" evidence="6">
    <location>
        <begin position="46"/>
        <end position="157"/>
    </location>
</feature>
<sequence precursor="true">MTCNFRAAMLLRPPLLFALALAAGPALAEKADRLKPMVFTAEKQGRLDGVNQRTELFGNVIITKGSLMLRAEKVDVRETRDGYHQAYASGMNGQPVSFRQARDVPGEAIEGVADQLEYDTRTETVRFIGNATVRRTRGTTVAEEVTGAVIVYDSRTEVFALEGGNASPNPNGRVRMVLMPRQQPDAPASAPAAAPPAALPLQPSTTITPPHKPS</sequence>
<evidence type="ECO:0000256" key="5">
    <source>
        <dbReference type="SAM" id="MobiDB-lite"/>
    </source>
</evidence>
<dbReference type="OrthoDB" id="5294855at2"/>
<keyword evidence="8" id="KW-1185">Reference proteome</keyword>
<accession>A0A4R3VJM2</accession>
<keyword evidence="1 4" id="KW-0813">Transport</keyword>
<evidence type="ECO:0000256" key="3">
    <source>
        <dbReference type="ARBA" id="ARBA00022764"/>
    </source>
</evidence>
<evidence type="ECO:0000313" key="8">
    <source>
        <dbReference type="Proteomes" id="UP000295110"/>
    </source>
</evidence>
<evidence type="ECO:0000313" key="7">
    <source>
        <dbReference type="EMBL" id="TCV04353.1"/>
    </source>
</evidence>
<comment type="similarity">
    <text evidence="4">Belongs to the LptA family.</text>
</comment>
<organism evidence="7 8">
    <name type="scientific">Roseateles saccharophilus</name>
    <name type="common">Pseudomonas saccharophila</name>
    <dbReference type="NCBI Taxonomy" id="304"/>
    <lineage>
        <taxon>Bacteria</taxon>
        <taxon>Pseudomonadati</taxon>
        <taxon>Pseudomonadota</taxon>
        <taxon>Betaproteobacteria</taxon>
        <taxon>Burkholderiales</taxon>
        <taxon>Sphaerotilaceae</taxon>
        <taxon>Roseateles</taxon>
    </lineage>
</organism>
<dbReference type="GO" id="GO:0030288">
    <property type="term" value="C:outer membrane-bounded periplasmic space"/>
    <property type="evidence" value="ECO:0007669"/>
    <property type="project" value="TreeGrafter"/>
</dbReference>
<comment type="subcellular location">
    <subcellularLocation>
        <location evidence="4">Periplasm</location>
    </subcellularLocation>
</comment>
<dbReference type="PANTHER" id="PTHR36504">
    <property type="entry name" value="LIPOPOLYSACCHARIDE EXPORT SYSTEM PROTEIN LPTA"/>
    <property type="match status" value="1"/>
</dbReference>
<dbReference type="InterPro" id="IPR014340">
    <property type="entry name" value="LptA"/>
</dbReference>
<dbReference type="InterPro" id="IPR005653">
    <property type="entry name" value="OstA-like_N"/>
</dbReference>
<dbReference type="EMBL" id="SMBU01000001">
    <property type="protein sequence ID" value="TCV04353.1"/>
    <property type="molecule type" value="Genomic_DNA"/>
</dbReference>
<keyword evidence="2 4" id="KW-0732">Signal</keyword>
<feature type="compositionally biased region" description="Low complexity" evidence="5">
    <location>
        <begin position="180"/>
        <end position="192"/>
    </location>
</feature>
<name>A0A4R3VJM2_ROSSA</name>
<feature type="chain" id="PRO_5021054478" description="Lipopolysaccharide export system protein LptA" evidence="4">
    <location>
        <begin position="29"/>
        <end position="214"/>
    </location>
</feature>
<reference evidence="7 8" key="1">
    <citation type="submission" date="2019-03" db="EMBL/GenBank/DDBJ databases">
        <title>Genomic Encyclopedia of Type Strains, Phase IV (KMG-IV): sequencing the most valuable type-strain genomes for metagenomic binning, comparative biology and taxonomic classification.</title>
        <authorList>
            <person name="Goeker M."/>
        </authorList>
    </citation>
    <scope>NUCLEOTIDE SEQUENCE [LARGE SCALE GENOMIC DNA]</scope>
    <source>
        <strain evidence="7 8">DSM 654</strain>
    </source>
</reference>
<dbReference type="HAMAP" id="MF_01914">
    <property type="entry name" value="LPS_assembly_LptA"/>
    <property type="match status" value="1"/>
</dbReference>
<dbReference type="GO" id="GO:0017089">
    <property type="term" value="F:glycolipid transfer activity"/>
    <property type="evidence" value="ECO:0007669"/>
    <property type="project" value="TreeGrafter"/>
</dbReference>
<feature type="region of interest" description="Disordered" evidence="5">
    <location>
        <begin position="179"/>
        <end position="214"/>
    </location>
</feature>
<dbReference type="GO" id="GO:0001530">
    <property type="term" value="F:lipopolysaccharide binding"/>
    <property type="evidence" value="ECO:0007669"/>
    <property type="project" value="InterPro"/>
</dbReference>
<evidence type="ECO:0000259" key="6">
    <source>
        <dbReference type="Pfam" id="PF03968"/>
    </source>
</evidence>
<dbReference type="Pfam" id="PF03968">
    <property type="entry name" value="LptD_N"/>
    <property type="match status" value="1"/>
</dbReference>
<evidence type="ECO:0000256" key="1">
    <source>
        <dbReference type="ARBA" id="ARBA00022448"/>
    </source>
</evidence>
<protein>
    <recommendedName>
        <fullName evidence="4">Lipopolysaccharide export system protein LptA</fullName>
    </recommendedName>
</protein>
<dbReference type="GO" id="GO:0009279">
    <property type="term" value="C:cell outer membrane"/>
    <property type="evidence" value="ECO:0007669"/>
    <property type="project" value="TreeGrafter"/>
</dbReference>
<dbReference type="PANTHER" id="PTHR36504:SF1">
    <property type="entry name" value="LIPOPOLYSACCHARIDE EXPORT SYSTEM PROTEIN LPTA"/>
    <property type="match status" value="1"/>
</dbReference>
<dbReference type="Proteomes" id="UP000295110">
    <property type="component" value="Unassembled WGS sequence"/>
</dbReference>